<protein>
    <recommendedName>
        <fullName evidence="6">Transposase domain-containing protein</fullName>
    </recommendedName>
</protein>
<evidence type="ECO:0000256" key="1">
    <source>
        <dbReference type="ARBA" id="ARBA00010617"/>
    </source>
</evidence>
<evidence type="ECO:0000256" key="3">
    <source>
        <dbReference type="SAM" id="MobiDB-lite"/>
    </source>
</evidence>
<sequence>MAPPRKKRYKTYLCNPKLMIPKRTVRRHNETNAADSSILIVNNDTPSSSEQHNQSEDIIGCEDSDSDLSSINMSLDDISSDDNEISDPVEDSRGKEIFDEMALNDSLNSETTRFEALLMILHYSFRHGLSNSAIIDLISLINKIAGTEVLPPSMYLLRKIFSSDFRYDIHFYCKVCMTYLGKMPESEALTSTVCDVCSTKMNSKLLNDGHFFITMPISPQIKQILEEPGMEQKIFSVPSAPNTCDTLSDLKNGSAFSRLIKKGLFNINIDLSVTFNTDGSPIFKSVKNSLWPIQFRLNELPLEERFESHRNLVAGLWFGSKEPAMPTFFTPFLKEAKVLSKEGLVWGYGKASKVFFLLCVADSVAKPQLQNVKQFNGKYGCPYCYHPGEIVEGNQIRYPVHTMYPNRKNKEMRDDMVEAEETGNVVRGIKGLSPFCLLPYFDIVYGFPIDYMHCCLLGVVRLSANLWTSSANHSEEYYLSELKRKKVDERLQSISPPQCISRRPRPLSDMVHWKANEWRSWLLFYAIPCLDNILPSKYVKHMALLSSAIYNLLQNYISKCDVDTSNLFLHQFVIKFEELYGKKHMNFNVHLLLHLSKCVSVWGPLWLFSAFTFESGNGYLVKLVKGTKGASQQIASKYCIFASIPKCIQIYTVGNDVLEFCDKLMTYRRVKRAMKISKVTVISGFKFFNPDPEEMQALAEINVQDKNILFTKKIILNSVMFMIKSKKSKKCNDSIVKLADNTYCEAQKFIKLNNGEIYALVTSIEIDNRSYFSDKKLLHHIKLCKPYFYGKHILSSNTSLEKSFEYSYLHQWLGRGLLTSTGSKWRSRRKLLTPSFHFRILDDFLPTFNEQSLVLVKKLRELKDADHVDIMPLVVLCTLDMVCETVMGVSIGAQTGENPKYVQAVHK</sequence>
<dbReference type="GO" id="GO:0005506">
    <property type="term" value="F:iron ion binding"/>
    <property type="evidence" value="ECO:0007669"/>
    <property type="project" value="InterPro"/>
</dbReference>
<dbReference type="Pfam" id="PF00067">
    <property type="entry name" value="p450"/>
    <property type="match status" value="1"/>
</dbReference>
<organism evidence="4 5">
    <name type="scientific">Larinioides sclopetarius</name>
    <dbReference type="NCBI Taxonomy" id="280406"/>
    <lineage>
        <taxon>Eukaryota</taxon>
        <taxon>Metazoa</taxon>
        <taxon>Ecdysozoa</taxon>
        <taxon>Arthropoda</taxon>
        <taxon>Chelicerata</taxon>
        <taxon>Arachnida</taxon>
        <taxon>Araneae</taxon>
        <taxon>Araneomorphae</taxon>
        <taxon>Entelegynae</taxon>
        <taxon>Araneoidea</taxon>
        <taxon>Araneidae</taxon>
        <taxon>Larinioides</taxon>
    </lineage>
</organism>
<accession>A0AAV2BHQ5</accession>
<evidence type="ECO:0000313" key="5">
    <source>
        <dbReference type="Proteomes" id="UP001497382"/>
    </source>
</evidence>
<feature type="compositionally biased region" description="Polar residues" evidence="3">
    <location>
        <begin position="31"/>
        <end position="52"/>
    </location>
</feature>
<dbReference type="GO" id="GO:0016705">
    <property type="term" value="F:oxidoreductase activity, acting on paired donors, with incorporation or reduction of molecular oxygen"/>
    <property type="evidence" value="ECO:0007669"/>
    <property type="project" value="InterPro"/>
</dbReference>
<dbReference type="Proteomes" id="UP001497382">
    <property type="component" value="Unassembled WGS sequence"/>
</dbReference>
<reference evidence="4 5" key="1">
    <citation type="submission" date="2024-04" db="EMBL/GenBank/DDBJ databases">
        <authorList>
            <person name="Rising A."/>
            <person name="Reimegard J."/>
            <person name="Sonavane S."/>
            <person name="Akerstrom W."/>
            <person name="Nylinder S."/>
            <person name="Hedman E."/>
            <person name="Kallberg Y."/>
        </authorList>
    </citation>
    <scope>NUCLEOTIDE SEQUENCE [LARGE SCALE GENOMIC DNA]</scope>
</reference>
<feature type="region of interest" description="Disordered" evidence="3">
    <location>
        <begin position="27"/>
        <end position="61"/>
    </location>
</feature>
<dbReference type="Gene3D" id="1.10.630.10">
    <property type="entry name" value="Cytochrome P450"/>
    <property type="match status" value="1"/>
</dbReference>
<keyword evidence="2" id="KW-0503">Monooxygenase</keyword>
<evidence type="ECO:0000313" key="4">
    <source>
        <dbReference type="EMBL" id="CAL1295765.1"/>
    </source>
</evidence>
<evidence type="ECO:0008006" key="6">
    <source>
        <dbReference type="Google" id="ProtNLM"/>
    </source>
</evidence>
<keyword evidence="2" id="KW-0560">Oxidoreductase</keyword>
<comment type="similarity">
    <text evidence="1">Belongs to the cytochrome P450 family.</text>
</comment>
<gene>
    <name evidence="4" type="ORF">LARSCL_LOCUS19456</name>
</gene>
<dbReference type="InterPro" id="IPR001128">
    <property type="entry name" value="Cyt_P450"/>
</dbReference>
<dbReference type="EMBL" id="CAXIEN010000379">
    <property type="protein sequence ID" value="CAL1295765.1"/>
    <property type="molecule type" value="Genomic_DNA"/>
</dbReference>
<dbReference type="AlphaFoldDB" id="A0AAV2BHQ5"/>
<keyword evidence="5" id="KW-1185">Reference proteome</keyword>
<dbReference type="GO" id="GO:0020037">
    <property type="term" value="F:heme binding"/>
    <property type="evidence" value="ECO:0007669"/>
    <property type="project" value="InterPro"/>
</dbReference>
<dbReference type="SUPFAM" id="SSF48264">
    <property type="entry name" value="Cytochrome P450"/>
    <property type="match status" value="1"/>
</dbReference>
<evidence type="ECO:0000256" key="2">
    <source>
        <dbReference type="ARBA" id="ARBA00023033"/>
    </source>
</evidence>
<proteinExistence type="inferred from homology"/>
<name>A0AAV2BHQ5_9ARAC</name>
<dbReference type="GO" id="GO:0004497">
    <property type="term" value="F:monooxygenase activity"/>
    <property type="evidence" value="ECO:0007669"/>
    <property type="project" value="UniProtKB-KW"/>
</dbReference>
<comment type="caution">
    <text evidence="4">The sequence shown here is derived from an EMBL/GenBank/DDBJ whole genome shotgun (WGS) entry which is preliminary data.</text>
</comment>
<dbReference type="PANTHER" id="PTHR46579:SF1">
    <property type="entry name" value="F5_8 TYPE C DOMAIN-CONTAINING PROTEIN"/>
    <property type="match status" value="1"/>
</dbReference>
<dbReference type="PANTHER" id="PTHR46579">
    <property type="entry name" value="F5/8 TYPE C DOMAIN-CONTAINING PROTEIN-RELATED"/>
    <property type="match status" value="1"/>
</dbReference>
<dbReference type="InterPro" id="IPR036396">
    <property type="entry name" value="Cyt_P450_sf"/>
</dbReference>